<dbReference type="EMBL" id="JACEFO010002878">
    <property type="protein sequence ID" value="KAF8647180.1"/>
    <property type="molecule type" value="Genomic_DNA"/>
</dbReference>
<dbReference type="GO" id="GO:0016929">
    <property type="term" value="F:deSUMOylase activity"/>
    <property type="evidence" value="ECO:0007669"/>
    <property type="project" value="TreeGrafter"/>
</dbReference>
<dbReference type="GO" id="GO:0005634">
    <property type="term" value="C:nucleus"/>
    <property type="evidence" value="ECO:0007669"/>
    <property type="project" value="TreeGrafter"/>
</dbReference>
<dbReference type="Gene3D" id="3.40.395.10">
    <property type="entry name" value="Adenoviral Proteinase, Chain A"/>
    <property type="match status" value="1"/>
</dbReference>
<accession>A0A835A1T2</accession>
<evidence type="ECO:0000256" key="2">
    <source>
        <dbReference type="ARBA" id="ARBA00022670"/>
    </source>
</evidence>
<dbReference type="PROSITE" id="PS50600">
    <property type="entry name" value="ULP_PROTEASE"/>
    <property type="match status" value="1"/>
</dbReference>
<evidence type="ECO:0000259" key="5">
    <source>
        <dbReference type="PROSITE" id="PS50600"/>
    </source>
</evidence>
<sequence>MEENAEGGLESVDMKVSRHNKPKKVHVKVICAQDKQIIKSIGGLGDDRTVVRVGDAFVTMHNFKCLLERSEYLNGDVINAYINLIAAEKHLLYRDGSSIYLENSLTFYILYRDGRYGEKSKPSLKEDTIVERVTNYLSHDMVFIPINIERTHWYLGVISGKKREIQVLDSMGKMGRDELTYAGDMEKFRLKLAAILLESDNNTAIESEDTESNADETIDPNEFYAYSKEWVISSNPYPITVNLEKLQGILNVNMPMDRDIFNLGARMLACDVLTSFREPKCHFLDLKFFWDCNYRRHPLHRVKPEPKKLATYFDVWPNSGVTFSECQLVFVPYRSCESYGVFALDRKDRIIAIIDPTPFSQWNDYNHPSFYYLPKIQKIAKTYERAMEEVDPMWNDDVYDWRHIFPSFVPKTMDSCLTGFLVLELMNSWDGQLFHRLLRADARMLRKWFLIEALKFTWDRCAPNIPEDLKAALHSIGDTRRGKYI</sequence>
<organism evidence="6 7">
    <name type="scientific">Digitaria exilis</name>
    <dbReference type="NCBI Taxonomy" id="1010633"/>
    <lineage>
        <taxon>Eukaryota</taxon>
        <taxon>Viridiplantae</taxon>
        <taxon>Streptophyta</taxon>
        <taxon>Embryophyta</taxon>
        <taxon>Tracheophyta</taxon>
        <taxon>Spermatophyta</taxon>
        <taxon>Magnoliopsida</taxon>
        <taxon>Liliopsida</taxon>
        <taxon>Poales</taxon>
        <taxon>Poaceae</taxon>
        <taxon>PACMAD clade</taxon>
        <taxon>Panicoideae</taxon>
        <taxon>Panicodae</taxon>
        <taxon>Paniceae</taxon>
        <taxon>Anthephorinae</taxon>
        <taxon>Digitaria</taxon>
    </lineage>
</organism>
<gene>
    <name evidence="6" type="ORF">HU200_065468</name>
</gene>
<dbReference type="OrthoDB" id="696656at2759"/>
<protein>
    <recommendedName>
        <fullName evidence="5">Ubiquitin-like protease family profile domain-containing protein</fullName>
    </recommendedName>
</protein>
<evidence type="ECO:0000313" key="7">
    <source>
        <dbReference type="Proteomes" id="UP000636709"/>
    </source>
</evidence>
<reference evidence="6" key="1">
    <citation type="submission" date="2020-07" db="EMBL/GenBank/DDBJ databases">
        <title>Genome sequence and genetic diversity analysis of an under-domesticated orphan crop, white fonio (Digitaria exilis).</title>
        <authorList>
            <person name="Bennetzen J.L."/>
            <person name="Chen S."/>
            <person name="Ma X."/>
            <person name="Wang X."/>
            <person name="Yssel A.E.J."/>
            <person name="Chaluvadi S.R."/>
            <person name="Johnson M."/>
            <person name="Gangashetty P."/>
            <person name="Hamidou F."/>
            <person name="Sanogo M.D."/>
            <person name="Zwaenepoel A."/>
            <person name="Wallace J."/>
            <person name="Van De Peer Y."/>
            <person name="Van Deynze A."/>
        </authorList>
    </citation>
    <scope>NUCLEOTIDE SEQUENCE</scope>
    <source>
        <tissue evidence="6">Leaves</tissue>
    </source>
</reference>
<comment type="similarity">
    <text evidence="1">Belongs to the peptidase C48 family.</text>
</comment>
<dbReference type="Pfam" id="PF02902">
    <property type="entry name" value="Peptidase_C48"/>
    <property type="match status" value="1"/>
</dbReference>
<evidence type="ECO:0000313" key="6">
    <source>
        <dbReference type="EMBL" id="KAF8647180.1"/>
    </source>
</evidence>
<feature type="domain" description="Ubiquitin-like protease family profile" evidence="5">
    <location>
        <begin position="56"/>
        <end position="429"/>
    </location>
</feature>
<evidence type="ECO:0000256" key="1">
    <source>
        <dbReference type="ARBA" id="ARBA00005234"/>
    </source>
</evidence>
<dbReference type="AlphaFoldDB" id="A0A835A1T2"/>
<keyword evidence="2" id="KW-0645">Protease</keyword>
<dbReference type="InterPro" id="IPR038765">
    <property type="entry name" value="Papain-like_cys_pep_sf"/>
</dbReference>
<keyword evidence="3" id="KW-0378">Hydrolase</keyword>
<evidence type="ECO:0000256" key="3">
    <source>
        <dbReference type="ARBA" id="ARBA00022801"/>
    </source>
</evidence>
<dbReference type="PANTHER" id="PTHR12606:SF155">
    <property type="entry name" value="OS04G0316900 PROTEIN"/>
    <property type="match status" value="1"/>
</dbReference>
<keyword evidence="7" id="KW-1185">Reference proteome</keyword>
<dbReference type="SUPFAM" id="SSF54001">
    <property type="entry name" value="Cysteine proteinases"/>
    <property type="match status" value="1"/>
</dbReference>
<keyword evidence="4" id="KW-0788">Thiol protease</keyword>
<dbReference type="GO" id="GO:0016926">
    <property type="term" value="P:protein desumoylation"/>
    <property type="evidence" value="ECO:0007669"/>
    <property type="project" value="TreeGrafter"/>
</dbReference>
<dbReference type="Proteomes" id="UP000636709">
    <property type="component" value="Unassembled WGS sequence"/>
</dbReference>
<dbReference type="GO" id="GO:0006508">
    <property type="term" value="P:proteolysis"/>
    <property type="evidence" value="ECO:0007669"/>
    <property type="project" value="UniProtKB-KW"/>
</dbReference>
<name>A0A835A1T2_9POAL</name>
<dbReference type="PANTHER" id="PTHR12606">
    <property type="entry name" value="SENTRIN/SUMO-SPECIFIC PROTEASE"/>
    <property type="match status" value="1"/>
</dbReference>
<dbReference type="InterPro" id="IPR003653">
    <property type="entry name" value="Peptidase_C48_C"/>
</dbReference>
<evidence type="ECO:0000256" key="4">
    <source>
        <dbReference type="ARBA" id="ARBA00022807"/>
    </source>
</evidence>
<comment type="caution">
    <text evidence="6">The sequence shown here is derived from an EMBL/GenBank/DDBJ whole genome shotgun (WGS) entry which is preliminary data.</text>
</comment>
<proteinExistence type="inferred from homology"/>